<sequence>MKNFFIFLFKIALVLFFINVLLFIFNNNYKNFISGSVVALYFNYKNKTDKYLQMIKEEYHIKLNFPKNKWIYYFNNLDKNFFKVEIVSIKPKNFKNIHKKFHINIEITLSKKFNSMQYLKFKQKQCKDFFVKKDINIENNKYKLFFCKTKKRIFPVNIISENKTNFIINYWPFVKNDEMSIKQVKRFLKYIKFI</sequence>
<accession>A0AAJ4RCF8</accession>
<feature type="transmembrane region" description="Helical" evidence="1">
    <location>
        <begin position="6"/>
        <end position="25"/>
    </location>
</feature>
<protein>
    <submittedName>
        <fullName evidence="2">Uncharacterized protein</fullName>
    </submittedName>
</protein>
<keyword evidence="1" id="KW-1133">Transmembrane helix</keyword>
<dbReference type="EMBL" id="RJVK01000003">
    <property type="protein sequence ID" value="ROR39533.1"/>
    <property type="molecule type" value="Genomic_DNA"/>
</dbReference>
<gene>
    <name evidence="2" type="ORF">EDC58_1473</name>
</gene>
<dbReference type="Proteomes" id="UP000272781">
    <property type="component" value="Unassembled WGS sequence"/>
</dbReference>
<dbReference type="RefSeq" id="WP_123352863.1">
    <property type="nucleotide sequence ID" value="NZ_RJVK01000003.1"/>
</dbReference>
<name>A0AAJ4RCF8_9BACT</name>
<evidence type="ECO:0000313" key="3">
    <source>
        <dbReference type="Proteomes" id="UP000272781"/>
    </source>
</evidence>
<keyword evidence="1" id="KW-0472">Membrane</keyword>
<keyword evidence="1" id="KW-0812">Transmembrane</keyword>
<comment type="caution">
    <text evidence="2">The sequence shown here is derived from an EMBL/GenBank/DDBJ whole genome shotgun (WGS) entry which is preliminary data.</text>
</comment>
<reference evidence="2 3" key="1">
    <citation type="submission" date="2018-11" db="EMBL/GenBank/DDBJ databases">
        <title>Genomic Encyclopedia of Type Strains, Phase IV (KMG-IV): sequencing the most valuable type-strain genomes for metagenomic binning, comparative biology and taxonomic classification.</title>
        <authorList>
            <person name="Goeker M."/>
        </authorList>
    </citation>
    <scope>NUCLEOTIDE SEQUENCE [LARGE SCALE GENOMIC DNA]</scope>
    <source>
        <strain evidence="2 3">DSM 27783</strain>
    </source>
</reference>
<evidence type="ECO:0000313" key="2">
    <source>
        <dbReference type="EMBL" id="ROR39533.1"/>
    </source>
</evidence>
<organism evidence="2 3">
    <name type="scientific">Caminibacter pacificus</name>
    <dbReference type="NCBI Taxonomy" id="1424653"/>
    <lineage>
        <taxon>Bacteria</taxon>
        <taxon>Pseudomonadati</taxon>
        <taxon>Campylobacterota</taxon>
        <taxon>Epsilonproteobacteria</taxon>
        <taxon>Nautiliales</taxon>
        <taxon>Nautiliaceae</taxon>
        <taxon>Caminibacter</taxon>
    </lineage>
</organism>
<dbReference type="AlphaFoldDB" id="A0AAJ4RCF8"/>
<proteinExistence type="predicted"/>
<evidence type="ECO:0000256" key="1">
    <source>
        <dbReference type="SAM" id="Phobius"/>
    </source>
</evidence>